<dbReference type="EMBL" id="BK059102">
    <property type="protein sequence ID" value="DAE30100.1"/>
    <property type="molecule type" value="Genomic_DNA"/>
</dbReference>
<accession>A0A8S5RGJ7</accession>
<proteinExistence type="predicted"/>
<sequence>MKRLIDFIKSWRYYPKMVKYLNDKCGIEYKNSRLGYSWWHCHSGKLQ</sequence>
<protein>
    <submittedName>
        <fullName evidence="1">Uncharacterized protein</fullName>
    </submittedName>
</protein>
<name>A0A8S5RGJ7_9VIRU</name>
<organism evidence="1">
    <name type="scientific">virus sp. ctQmo6</name>
    <dbReference type="NCBI Taxonomy" id="2827990"/>
    <lineage>
        <taxon>Viruses</taxon>
    </lineage>
</organism>
<reference evidence="1" key="1">
    <citation type="journal article" date="2021" name="Proc. Natl. Acad. Sci. U.S.A.">
        <title>A Catalog of Tens of Thousands of Viruses from Human Metagenomes Reveals Hidden Associations with Chronic Diseases.</title>
        <authorList>
            <person name="Tisza M.J."/>
            <person name="Buck C.B."/>
        </authorList>
    </citation>
    <scope>NUCLEOTIDE SEQUENCE</scope>
    <source>
        <strain evidence="1">CtQmo6</strain>
    </source>
</reference>
<evidence type="ECO:0000313" key="1">
    <source>
        <dbReference type="EMBL" id="DAE30100.1"/>
    </source>
</evidence>